<evidence type="ECO:0000256" key="1">
    <source>
        <dbReference type="SAM" id="MobiDB-lite"/>
    </source>
</evidence>
<proteinExistence type="predicted"/>
<evidence type="ECO:0000313" key="2">
    <source>
        <dbReference type="EMBL" id="QUC17498.1"/>
    </source>
</evidence>
<dbReference type="KEGG" id="uvi:66062517"/>
<dbReference type="GeneID" id="66062517"/>
<sequence>MATRAFIRGERGADGKNAKVTDDIGETRGNSRAMEGASKEGARVLNQVLLALFPCEQRVAIAIDGGQERERCARPLYDHKAQGARNRAEVCASAAYRWERCVGIVKVFAGVSTPRTKKNLKSRFRCARPPGQ</sequence>
<feature type="region of interest" description="Disordered" evidence="1">
    <location>
        <begin position="17"/>
        <end position="37"/>
    </location>
</feature>
<organism evidence="2 3">
    <name type="scientific">Ustilaginoidea virens</name>
    <name type="common">Rice false smut fungus</name>
    <name type="synonym">Villosiclava virens</name>
    <dbReference type="NCBI Taxonomy" id="1159556"/>
    <lineage>
        <taxon>Eukaryota</taxon>
        <taxon>Fungi</taxon>
        <taxon>Dikarya</taxon>
        <taxon>Ascomycota</taxon>
        <taxon>Pezizomycotina</taxon>
        <taxon>Sordariomycetes</taxon>
        <taxon>Hypocreomycetidae</taxon>
        <taxon>Hypocreales</taxon>
        <taxon>Clavicipitaceae</taxon>
        <taxon>Ustilaginoidea</taxon>
    </lineage>
</organism>
<protein>
    <submittedName>
        <fullName evidence="2">Uncharacterized protein</fullName>
    </submittedName>
</protein>
<dbReference type="RefSeq" id="XP_042995171.1">
    <property type="nucleotide sequence ID" value="XM_043139237.1"/>
</dbReference>
<feature type="compositionally biased region" description="Basic and acidic residues" evidence="1">
    <location>
        <begin position="17"/>
        <end position="26"/>
    </location>
</feature>
<name>A0A8E5HLH9_USTVR</name>
<reference evidence="2" key="1">
    <citation type="submission" date="2020-03" db="EMBL/GenBank/DDBJ databases">
        <title>A mixture of massive structural variations and highly conserved coding sequences in Ustilaginoidea virens genome.</title>
        <authorList>
            <person name="Zhang K."/>
            <person name="Zhao Z."/>
            <person name="Zhang Z."/>
            <person name="Li Y."/>
            <person name="Hsiang T."/>
            <person name="Sun W."/>
        </authorList>
    </citation>
    <scope>NUCLEOTIDE SEQUENCE</scope>
    <source>
        <strain evidence="2">UV-8b</strain>
    </source>
</reference>
<keyword evidence="3" id="KW-1185">Reference proteome</keyword>
<evidence type="ECO:0000313" key="3">
    <source>
        <dbReference type="Proteomes" id="UP000027002"/>
    </source>
</evidence>
<dbReference type="EMBL" id="CP072753">
    <property type="protein sequence ID" value="QUC17498.1"/>
    <property type="molecule type" value="Genomic_DNA"/>
</dbReference>
<gene>
    <name evidence="2" type="ORF">UV8b_01739</name>
</gene>
<dbReference type="AlphaFoldDB" id="A0A8E5HLH9"/>
<accession>A0A8E5HLH9</accession>
<dbReference type="Proteomes" id="UP000027002">
    <property type="component" value="Chromosome 1"/>
</dbReference>